<evidence type="ECO:0000313" key="12">
    <source>
        <dbReference type="Proteomes" id="UP000834458"/>
    </source>
</evidence>
<accession>A0AA35DAV6</accession>
<dbReference type="GO" id="GO:0016887">
    <property type="term" value="F:ATP hydrolysis activity"/>
    <property type="evidence" value="ECO:0007669"/>
    <property type="project" value="InterPro"/>
</dbReference>
<organism evidence="11 12">
    <name type="scientific">Comamonas aquatica</name>
    <dbReference type="NCBI Taxonomy" id="225991"/>
    <lineage>
        <taxon>Bacteria</taxon>
        <taxon>Pseudomonadati</taxon>
        <taxon>Pseudomonadota</taxon>
        <taxon>Betaproteobacteria</taxon>
        <taxon>Burkholderiales</taxon>
        <taxon>Comamonadaceae</taxon>
        <taxon>Comamonas</taxon>
    </lineage>
</organism>
<dbReference type="Gene3D" id="1.20.1560.10">
    <property type="entry name" value="ABC transporter type 1, transmembrane domain"/>
    <property type="match status" value="1"/>
</dbReference>
<dbReference type="AlphaFoldDB" id="A0AA35DAV6"/>
<dbReference type="InterPro" id="IPR011527">
    <property type="entry name" value="ABC1_TM_dom"/>
</dbReference>
<evidence type="ECO:0000256" key="3">
    <source>
        <dbReference type="ARBA" id="ARBA00022692"/>
    </source>
</evidence>
<name>A0AA35DAV6_9BURK</name>
<evidence type="ECO:0000256" key="8">
    <source>
        <dbReference type="SAM" id="Phobius"/>
    </source>
</evidence>
<evidence type="ECO:0000259" key="10">
    <source>
        <dbReference type="PROSITE" id="PS50929"/>
    </source>
</evidence>
<dbReference type="Proteomes" id="UP000834458">
    <property type="component" value="Unassembled WGS sequence"/>
</dbReference>
<feature type="transmembrane region" description="Helical" evidence="8">
    <location>
        <begin position="154"/>
        <end position="183"/>
    </location>
</feature>
<dbReference type="PANTHER" id="PTHR24221">
    <property type="entry name" value="ATP-BINDING CASSETTE SUB-FAMILY B"/>
    <property type="match status" value="1"/>
</dbReference>
<keyword evidence="3 8" id="KW-0812">Transmembrane</keyword>
<evidence type="ECO:0000256" key="2">
    <source>
        <dbReference type="ARBA" id="ARBA00022475"/>
    </source>
</evidence>
<dbReference type="GO" id="GO:0030253">
    <property type="term" value="P:protein secretion by the type I secretion system"/>
    <property type="evidence" value="ECO:0007669"/>
    <property type="project" value="InterPro"/>
</dbReference>
<evidence type="ECO:0000256" key="4">
    <source>
        <dbReference type="ARBA" id="ARBA00022741"/>
    </source>
</evidence>
<dbReference type="SUPFAM" id="SSF90123">
    <property type="entry name" value="ABC transporter transmembrane region"/>
    <property type="match status" value="1"/>
</dbReference>
<dbReference type="PANTHER" id="PTHR24221:SF248">
    <property type="entry name" value="ABC TRANSPORTER TRANSMEMBRANE REGION"/>
    <property type="match status" value="1"/>
</dbReference>
<proteinExistence type="predicted"/>
<sequence length="600" mass="65480">MSERTERAGKMTSFFDRSELTRALWIFRREFLMVAVFSMVVNVLLLNSTLYMLQLFDRVMLSRSEVTLLALSLLALFFYVVGAFADWMRSRVLVHAGLHMDAVLSTRVFNASFDANLQQPSTNPARAFSDLLQLRQFVTGQGTLALLDAPWTPIYLGVLFLLHPMLGWIAVGFALVQLALVWFGQRQTVAPELAAQLATREASMYLHGKLRSVDALEPMGMVHHLRPHWLQRHRAALRAKELAHQMSSRIGAWSKFIRYMQQSLGLAAGALLVIEGELSAGSMIAANVLMTRTLAPIDMLVGAWRGFAVAREAFGRLESLLRDHPERDPALVRMPPQGCVQLVDVVATAPGREAPILKGVNLQVQPATVTVVLGPSGSGKSTLARCLIGIWPISGGEVLLDERPMCGWSRDALGPHIGYLPQDIELFEGSIAENIARFGQVDSAQVIAAARMTGLHEMILRFPKGYDTPIGEASGMLSGGQRQRIGLARAVYGQPKLVVLDEPNANLDDEGEAALLRAVQQLRASGAMVLLVTHRPGALAAADQVVVMRDGHIHAQGPRDLVLLGLQAEAEERKRVQALQRLKAQKGPGGHVVGSSGLLG</sequence>
<dbReference type="InterPro" id="IPR003593">
    <property type="entry name" value="AAA+_ATPase"/>
</dbReference>
<keyword evidence="4" id="KW-0547">Nucleotide-binding</keyword>
<dbReference type="InterPro" id="IPR036640">
    <property type="entry name" value="ABC1_TM_sf"/>
</dbReference>
<feature type="domain" description="ABC transmembrane type-1" evidence="10">
    <location>
        <begin position="32"/>
        <end position="308"/>
    </location>
</feature>
<dbReference type="PROSITE" id="PS00211">
    <property type="entry name" value="ABC_TRANSPORTER_1"/>
    <property type="match status" value="1"/>
</dbReference>
<gene>
    <name evidence="11" type="primary">prsD_2</name>
    <name evidence="11" type="ORF">GHA_02790</name>
</gene>
<protein>
    <submittedName>
        <fullName evidence="11">Type I secretion system ATP-binding protein PrsD</fullName>
    </submittedName>
</protein>
<dbReference type="GO" id="GO:0005886">
    <property type="term" value="C:plasma membrane"/>
    <property type="evidence" value="ECO:0007669"/>
    <property type="project" value="UniProtKB-SubCell"/>
</dbReference>
<feature type="transmembrane region" description="Helical" evidence="8">
    <location>
        <begin position="65"/>
        <end position="85"/>
    </location>
</feature>
<dbReference type="Pfam" id="PF00664">
    <property type="entry name" value="ABC_membrane"/>
    <property type="match status" value="1"/>
</dbReference>
<evidence type="ECO:0000256" key="7">
    <source>
        <dbReference type="ARBA" id="ARBA00023136"/>
    </source>
</evidence>
<dbReference type="GO" id="GO:0005524">
    <property type="term" value="F:ATP binding"/>
    <property type="evidence" value="ECO:0007669"/>
    <property type="project" value="UniProtKB-KW"/>
</dbReference>
<dbReference type="InterPro" id="IPR010128">
    <property type="entry name" value="ATPase_T1SS_PrtD-like"/>
</dbReference>
<dbReference type="InterPro" id="IPR003439">
    <property type="entry name" value="ABC_transporter-like_ATP-bd"/>
</dbReference>
<dbReference type="InterPro" id="IPR039421">
    <property type="entry name" value="Type_1_exporter"/>
</dbReference>
<comment type="caution">
    <text evidence="11">The sequence shown here is derived from an EMBL/GenBank/DDBJ whole genome shotgun (WGS) entry which is preliminary data.</text>
</comment>
<dbReference type="InterPro" id="IPR017871">
    <property type="entry name" value="ABC_transporter-like_CS"/>
</dbReference>
<dbReference type="NCBIfam" id="TIGR01842">
    <property type="entry name" value="type_I_sec_PrtD"/>
    <property type="match status" value="1"/>
</dbReference>
<dbReference type="CDD" id="cd03246">
    <property type="entry name" value="ABCC_Protease_Secretion"/>
    <property type="match status" value="1"/>
</dbReference>
<dbReference type="PROSITE" id="PS50893">
    <property type="entry name" value="ABC_TRANSPORTER_2"/>
    <property type="match status" value="1"/>
</dbReference>
<dbReference type="EMBL" id="CAHPSC010000045">
    <property type="protein sequence ID" value="CAB5701331.1"/>
    <property type="molecule type" value="Genomic_DNA"/>
</dbReference>
<dbReference type="GO" id="GO:0030256">
    <property type="term" value="C:type I protein secretion system complex"/>
    <property type="evidence" value="ECO:0007669"/>
    <property type="project" value="InterPro"/>
</dbReference>
<dbReference type="SMART" id="SM00382">
    <property type="entry name" value="AAA"/>
    <property type="match status" value="1"/>
</dbReference>
<dbReference type="PROSITE" id="PS50929">
    <property type="entry name" value="ABC_TM1F"/>
    <property type="match status" value="1"/>
</dbReference>
<dbReference type="Pfam" id="PF00005">
    <property type="entry name" value="ABC_tran"/>
    <property type="match status" value="1"/>
</dbReference>
<evidence type="ECO:0000256" key="5">
    <source>
        <dbReference type="ARBA" id="ARBA00022840"/>
    </source>
</evidence>
<dbReference type="Gene3D" id="3.40.50.300">
    <property type="entry name" value="P-loop containing nucleotide triphosphate hydrolases"/>
    <property type="match status" value="1"/>
</dbReference>
<evidence type="ECO:0000259" key="9">
    <source>
        <dbReference type="PROSITE" id="PS50893"/>
    </source>
</evidence>
<keyword evidence="5 11" id="KW-0067">ATP-binding</keyword>
<evidence type="ECO:0000256" key="1">
    <source>
        <dbReference type="ARBA" id="ARBA00004651"/>
    </source>
</evidence>
<dbReference type="SUPFAM" id="SSF52540">
    <property type="entry name" value="P-loop containing nucleoside triphosphate hydrolases"/>
    <property type="match status" value="1"/>
</dbReference>
<dbReference type="GO" id="GO:0140359">
    <property type="term" value="F:ABC-type transporter activity"/>
    <property type="evidence" value="ECO:0007669"/>
    <property type="project" value="InterPro"/>
</dbReference>
<keyword evidence="7 8" id="KW-0472">Membrane</keyword>
<evidence type="ECO:0000313" key="11">
    <source>
        <dbReference type="EMBL" id="CAB5701331.1"/>
    </source>
</evidence>
<keyword evidence="2" id="KW-1003">Cell membrane</keyword>
<evidence type="ECO:0000256" key="6">
    <source>
        <dbReference type="ARBA" id="ARBA00022989"/>
    </source>
</evidence>
<feature type="transmembrane region" description="Helical" evidence="8">
    <location>
        <begin position="31"/>
        <end position="53"/>
    </location>
</feature>
<feature type="domain" description="ABC transporter" evidence="9">
    <location>
        <begin position="340"/>
        <end position="575"/>
    </location>
</feature>
<comment type="subcellular location">
    <subcellularLocation>
        <location evidence="1">Cell membrane</location>
        <topology evidence="1">Multi-pass membrane protein</topology>
    </subcellularLocation>
</comment>
<reference evidence="11" key="1">
    <citation type="submission" date="2020-05" db="EMBL/GenBank/DDBJ databases">
        <authorList>
            <person name="Delgado-Blas J."/>
        </authorList>
    </citation>
    <scope>NUCLEOTIDE SEQUENCE</scope>
    <source>
        <strain evidence="11">BB1454</strain>
    </source>
</reference>
<dbReference type="GO" id="GO:0034040">
    <property type="term" value="F:ATPase-coupled lipid transmembrane transporter activity"/>
    <property type="evidence" value="ECO:0007669"/>
    <property type="project" value="TreeGrafter"/>
</dbReference>
<keyword evidence="6 8" id="KW-1133">Transmembrane helix</keyword>
<dbReference type="InterPro" id="IPR027417">
    <property type="entry name" value="P-loop_NTPase"/>
</dbReference>